<dbReference type="RefSeq" id="WP_345198094.1">
    <property type="nucleotide sequence ID" value="NZ_BAABFL010000459.1"/>
</dbReference>
<dbReference type="InterPro" id="IPR026276">
    <property type="entry name" value="Baseplate_GpP"/>
</dbReference>
<protein>
    <submittedName>
        <fullName evidence="4">Contractile injection system protein, VgrG/Pvc8 family</fullName>
    </submittedName>
</protein>
<keyword evidence="5" id="KW-1185">Reference proteome</keyword>
<dbReference type="SUPFAM" id="SSF69279">
    <property type="entry name" value="Phage tail proteins"/>
    <property type="match status" value="2"/>
</dbReference>
<proteinExistence type="predicted"/>
<dbReference type="InterPro" id="IPR053981">
    <property type="entry name" value="Gp44/GpP-like_2nd"/>
</dbReference>
<dbReference type="Gene3D" id="3.30.1920.10">
    <property type="entry name" value="Baseplate protein-like domains - 2 layer sandwich fold"/>
    <property type="match status" value="1"/>
</dbReference>
<organism evidence="4 5">
    <name type="scientific">Kistimonas scapharcae</name>
    <dbReference type="NCBI Taxonomy" id="1036133"/>
    <lineage>
        <taxon>Bacteria</taxon>
        <taxon>Pseudomonadati</taxon>
        <taxon>Pseudomonadota</taxon>
        <taxon>Gammaproteobacteria</taxon>
        <taxon>Oceanospirillales</taxon>
        <taxon>Endozoicomonadaceae</taxon>
        <taxon>Kistimonas</taxon>
    </lineage>
</organism>
<dbReference type="InterPro" id="IPR023399">
    <property type="entry name" value="Baseplate-like_2-layer_sand"/>
</dbReference>
<dbReference type="Pfam" id="PF21929">
    <property type="entry name" value="GpP_4th"/>
    <property type="match status" value="1"/>
</dbReference>
<dbReference type="Gene3D" id="2.30.300.10">
    <property type="entry name" value="Baseplate protein-like domain - beta roll fold"/>
    <property type="match status" value="1"/>
</dbReference>
<evidence type="ECO:0000259" key="1">
    <source>
        <dbReference type="Pfam" id="PF21683"/>
    </source>
</evidence>
<feature type="domain" description="Baseplate hub protein gp44/GpP-like C-terminal" evidence="2">
    <location>
        <begin position="263"/>
        <end position="348"/>
    </location>
</feature>
<dbReference type="Proteomes" id="UP001500604">
    <property type="component" value="Unassembled WGS sequence"/>
</dbReference>
<reference evidence="5" key="1">
    <citation type="journal article" date="2019" name="Int. J. Syst. Evol. Microbiol.">
        <title>The Global Catalogue of Microorganisms (GCM) 10K type strain sequencing project: providing services to taxonomists for standard genome sequencing and annotation.</title>
        <authorList>
            <consortium name="The Broad Institute Genomics Platform"/>
            <consortium name="The Broad Institute Genome Sequencing Center for Infectious Disease"/>
            <person name="Wu L."/>
            <person name="Ma J."/>
        </authorList>
    </citation>
    <scope>NUCLEOTIDE SEQUENCE [LARGE SCALE GENOMIC DNA]</scope>
    <source>
        <strain evidence="5">JCM 17805</strain>
    </source>
</reference>
<name>A0ABP8V6M5_9GAMM</name>
<evidence type="ECO:0000259" key="3">
    <source>
        <dbReference type="Pfam" id="PF22255"/>
    </source>
</evidence>
<feature type="domain" description="Baseplate hub protein gp44-like N-terminal" evidence="1">
    <location>
        <begin position="8"/>
        <end position="93"/>
    </location>
</feature>
<sequence>MATDHYPVELTVDGQIHGGWTSAHINRSLLALSGSFNLTLTEKWPGNLTGKPIKPGSRCRLSLDGETVIEGHIDEAVVRYDGENHQVSVSGRDLTGDLPDCSVLPEKAGEIKGLSLKGLAGAFCQPYGIGVTEAQIPDQAKQAFITFRVEPGETVFEALERASRMRGVLLTVDSQGRLLITSPDTGPARYRLALGREILTAELTASHRDRYSLYRVEGLADAGGQAGDNLSAQGLAVTGEITDPAITRYRPRLLQAEDSLDPQAADNRAKWQAARAMASGNRAAITVQGWRASDGKLWRTNTPVALEDGFLGYSESKPLLIVNVAFSLDEGGTRTELELMPAAGLTPEPLSETDMEGLY</sequence>
<evidence type="ECO:0000313" key="4">
    <source>
        <dbReference type="EMBL" id="GAA4651675.1"/>
    </source>
</evidence>
<gene>
    <name evidence="4" type="ORF">GCM10023116_39590</name>
</gene>
<dbReference type="Pfam" id="PF22255">
    <property type="entry name" value="Gp44-like_2nd"/>
    <property type="match status" value="1"/>
</dbReference>
<dbReference type="InterPro" id="IPR053982">
    <property type="entry name" value="Gp44/GpP-like_C"/>
</dbReference>
<evidence type="ECO:0000259" key="2">
    <source>
        <dbReference type="Pfam" id="PF21929"/>
    </source>
</evidence>
<feature type="domain" description="Baseplate hub protein gp44/GpP-like second" evidence="3">
    <location>
        <begin position="95"/>
        <end position="181"/>
    </location>
</feature>
<dbReference type="Gene3D" id="3.55.50.10">
    <property type="entry name" value="Baseplate protein-like domains"/>
    <property type="match status" value="1"/>
</dbReference>
<accession>A0ABP8V6M5</accession>
<dbReference type="Pfam" id="PF21683">
    <property type="entry name" value="GpP-like_1st"/>
    <property type="match status" value="1"/>
</dbReference>
<dbReference type="PIRSF" id="PIRSF004440">
    <property type="entry name" value="GpP"/>
    <property type="match status" value="1"/>
</dbReference>
<evidence type="ECO:0000313" key="5">
    <source>
        <dbReference type="Proteomes" id="UP001500604"/>
    </source>
</evidence>
<dbReference type="EMBL" id="BAABFL010000459">
    <property type="protein sequence ID" value="GAA4651675.1"/>
    <property type="molecule type" value="Genomic_DNA"/>
</dbReference>
<dbReference type="InterPro" id="IPR049354">
    <property type="entry name" value="GpP-like_N"/>
</dbReference>
<comment type="caution">
    <text evidence="4">The sequence shown here is derived from an EMBL/GenBank/DDBJ whole genome shotgun (WGS) entry which is preliminary data.</text>
</comment>